<dbReference type="EMBL" id="JROU02002164">
    <property type="protein sequence ID" value="OEH74028.1"/>
    <property type="molecule type" value="Genomic_DNA"/>
</dbReference>
<protein>
    <submittedName>
        <fullName evidence="2">Uncharacterized protein</fullName>
    </submittedName>
</protein>
<dbReference type="VEuPathDB" id="ToxoDB:cyc_05173"/>
<evidence type="ECO:0000313" key="3">
    <source>
        <dbReference type="Proteomes" id="UP000095192"/>
    </source>
</evidence>
<dbReference type="AlphaFoldDB" id="A0A1D3CS50"/>
<keyword evidence="3" id="KW-1185">Reference proteome</keyword>
<dbReference type="Proteomes" id="UP000095192">
    <property type="component" value="Unassembled WGS sequence"/>
</dbReference>
<evidence type="ECO:0000256" key="1">
    <source>
        <dbReference type="SAM" id="MobiDB-lite"/>
    </source>
</evidence>
<evidence type="ECO:0000313" key="2">
    <source>
        <dbReference type="EMBL" id="OEH74028.1"/>
    </source>
</evidence>
<proteinExistence type="predicted"/>
<feature type="region of interest" description="Disordered" evidence="1">
    <location>
        <begin position="1"/>
        <end position="26"/>
    </location>
</feature>
<accession>A0A1D3CS50</accession>
<reference evidence="2 3" key="1">
    <citation type="journal article" date="2016" name="BMC Genomics">
        <title>Comparative genomics reveals Cyclospora cayetanensis possesses coccidia-like metabolism and invasion components but unique surface antigens.</title>
        <authorList>
            <person name="Liu S."/>
            <person name="Wang L."/>
            <person name="Zheng H."/>
            <person name="Xu Z."/>
            <person name="Roellig D.M."/>
            <person name="Li N."/>
            <person name="Frace M.A."/>
            <person name="Tang K."/>
            <person name="Arrowood M.J."/>
            <person name="Moss D.M."/>
            <person name="Zhang L."/>
            <person name="Feng Y."/>
            <person name="Xiao L."/>
        </authorList>
    </citation>
    <scope>NUCLEOTIDE SEQUENCE [LARGE SCALE GENOMIC DNA]</scope>
    <source>
        <strain evidence="2 3">CHN_HEN01</strain>
    </source>
</reference>
<comment type="caution">
    <text evidence="2">The sequence shown here is derived from an EMBL/GenBank/DDBJ whole genome shotgun (WGS) entry which is preliminary data.</text>
</comment>
<feature type="compositionally biased region" description="Acidic residues" evidence="1">
    <location>
        <begin position="9"/>
        <end position="26"/>
    </location>
</feature>
<dbReference type="InParanoid" id="A0A1D3CS50"/>
<organism evidence="2 3">
    <name type="scientific">Cyclospora cayetanensis</name>
    <dbReference type="NCBI Taxonomy" id="88456"/>
    <lineage>
        <taxon>Eukaryota</taxon>
        <taxon>Sar</taxon>
        <taxon>Alveolata</taxon>
        <taxon>Apicomplexa</taxon>
        <taxon>Conoidasida</taxon>
        <taxon>Coccidia</taxon>
        <taxon>Eucoccidiorida</taxon>
        <taxon>Eimeriorina</taxon>
        <taxon>Eimeriidae</taxon>
        <taxon>Cyclospora</taxon>
    </lineage>
</organism>
<gene>
    <name evidence="2" type="ORF">cyc_05173</name>
</gene>
<sequence length="144" mass="16472">MPLASVSDPEFEDVPDDDDLPENDENYDYLQATRRLDADELQAEEEGERLIDDQGDDGFVFGMKSVTAREMTSARLQLSWQPDWMQMQMMQISFMTKILDLTSEGRQEREGLQSDISEHAIVFDSLAIAKIFGDACLVRKKNPF</sequence>
<name>A0A1D3CS50_9EIME</name>